<dbReference type="Proteomes" id="UP000703661">
    <property type="component" value="Unassembled WGS sequence"/>
</dbReference>
<dbReference type="AlphaFoldDB" id="A0A9P6SZL9"/>
<dbReference type="EMBL" id="JAAAID010000788">
    <property type="protein sequence ID" value="KAG0013907.1"/>
    <property type="molecule type" value="Genomic_DNA"/>
</dbReference>
<feature type="region of interest" description="Disordered" evidence="1">
    <location>
        <begin position="1"/>
        <end position="30"/>
    </location>
</feature>
<evidence type="ECO:0000313" key="2">
    <source>
        <dbReference type="EMBL" id="KAG0013907.1"/>
    </source>
</evidence>
<accession>A0A9P6SZL9</accession>
<comment type="caution">
    <text evidence="2">The sequence shown here is derived from an EMBL/GenBank/DDBJ whole genome shotgun (WGS) entry which is preliminary data.</text>
</comment>
<evidence type="ECO:0000313" key="3">
    <source>
        <dbReference type="Proteomes" id="UP000703661"/>
    </source>
</evidence>
<keyword evidence="3" id="KW-1185">Reference proteome</keyword>
<proteinExistence type="predicted"/>
<reference evidence="2" key="1">
    <citation type="journal article" date="2020" name="Fungal Divers.">
        <title>Resolving the Mortierellaceae phylogeny through synthesis of multi-gene phylogenetics and phylogenomics.</title>
        <authorList>
            <person name="Vandepol N."/>
            <person name="Liber J."/>
            <person name="Desiro A."/>
            <person name="Na H."/>
            <person name="Kennedy M."/>
            <person name="Barry K."/>
            <person name="Grigoriev I.V."/>
            <person name="Miller A.N."/>
            <person name="O'Donnell K."/>
            <person name="Stajich J.E."/>
            <person name="Bonito G."/>
        </authorList>
    </citation>
    <scope>NUCLEOTIDE SEQUENCE</scope>
    <source>
        <strain evidence="2">NRRL 2769</strain>
    </source>
</reference>
<feature type="compositionally biased region" description="Basic residues" evidence="1">
    <location>
        <begin position="7"/>
        <end position="30"/>
    </location>
</feature>
<sequence>MTSNKHSSNKRLSRSTRSSRNRTHNKYRNHNRNHRIWSSSLSSSWCSIPSVSPSESSLGDWTDAEDSTHELAEDQRLSRLAQFIFIKLKDDETYRRFAWRIAREVKVCRIKDDDNIALAAMTSALPYYTRNTMNLALWIKKNEKTRFTSIKDFIEILSDMEGPDPKPALVYNKCCCQEQQQQ</sequence>
<evidence type="ECO:0000256" key="1">
    <source>
        <dbReference type="SAM" id="MobiDB-lite"/>
    </source>
</evidence>
<name>A0A9P6SZL9_9FUNG</name>
<gene>
    <name evidence="2" type="ORF">BGZ80_010768</name>
</gene>
<protein>
    <submittedName>
        <fullName evidence="2">Uncharacterized protein</fullName>
    </submittedName>
</protein>
<organism evidence="2 3">
    <name type="scientific">Entomortierella chlamydospora</name>
    <dbReference type="NCBI Taxonomy" id="101097"/>
    <lineage>
        <taxon>Eukaryota</taxon>
        <taxon>Fungi</taxon>
        <taxon>Fungi incertae sedis</taxon>
        <taxon>Mucoromycota</taxon>
        <taxon>Mortierellomycotina</taxon>
        <taxon>Mortierellomycetes</taxon>
        <taxon>Mortierellales</taxon>
        <taxon>Mortierellaceae</taxon>
        <taxon>Entomortierella</taxon>
    </lineage>
</organism>